<keyword evidence="1" id="KW-0732">Signal</keyword>
<keyword evidence="3" id="KW-1185">Reference proteome</keyword>
<feature type="chain" id="PRO_5041310136" evidence="1">
    <location>
        <begin position="20"/>
        <end position="331"/>
    </location>
</feature>
<organism evidence="2 3">
    <name type="scientific">Schizothecium vesticola</name>
    <dbReference type="NCBI Taxonomy" id="314040"/>
    <lineage>
        <taxon>Eukaryota</taxon>
        <taxon>Fungi</taxon>
        <taxon>Dikarya</taxon>
        <taxon>Ascomycota</taxon>
        <taxon>Pezizomycotina</taxon>
        <taxon>Sordariomycetes</taxon>
        <taxon>Sordariomycetidae</taxon>
        <taxon>Sordariales</taxon>
        <taxon>Schizotheciaceae</taxon>
        <taxon>Schizothecium</taxon>
    </lineage>
</organism>
<sequence length="331" mass="35933">MAAALAFVEVIGVLSGVLGIVQFGMDNFAGEDDSVNSIIKIAVGLDGGGLTNAGGDLPDVRLFNEFGEFLGMSADPGTIDDGTTKEIKVRHEDDIGQQATYTLFSANDNAICIGMTTITWPDGSNWGWTAQWADPCKASWYFSNLRFKGASDDPIFMWIDGNGDQPHTGFQIHWASWAPETPPDQRAPDDRKGTSLTEEQLCFSGPPFELKTERDPRGIIVAPPKQHFAKRRGRTRRGNGGDNLVVNYSPARSVKRLCNSDTSAGPDFANFAEGLFCSMKDKDIYPFCDGVGTTIQCFDTEAEEVVLGGGVLPRANGRKYASVVTWEKPDS</sequence>
<protein>
    <submittedName>
        <fullName evidence="2">Uncharacterized protein</fullName>
    </submittedName>
</protein>
<dbReference type="EMBL" id="JAUKUD010000005">
    <property type="protein sequence ID" value="KAK0743548.1"/>
    <property type="molecule type" value="Genomic_DNA"/>
</dbReference>
<evidence type="ECO:0000256" key="1">
    <source>
        <dbReference type="SAM" id="SignalP"/>
    </source>
</evidence>
<comment type="caution">
    <text evidence="2">The sequence shown here is derived from an EMBL/GenBank/DDBJ whole genome shotgun (WGS) entry which is preliminary data.</text>
</comment>
<evidence type="ECO:0000313" key="3">
    <source>
        <dbReference type="Proteomes" id="UP001172155"/>
    </source>
</evidence>
<evidence type="ECO:0000313" key="2">
    <source>
        <dbReference type="EMBL" id="KAK0743548.1"/>
    </source>
</evidence>
<accession>A0AA40K2G3</accession>
<feature type="signal peptide" evidence="1">
    <location>
        <begin position="1"/>
        <end position="19"/>
    </location>
</feature>
<dbReference type="Proteomes" id="UP001172155">
    <property type="component" value="Unassembled WGS sequence"/>
</dbReference>
<dbReference type="AlphaFoldDB" id="A0AA40K2G3"/>
<gene>
    <name evidence="2" type="ORF">B0T18DRAFT_439401</name>
</gene>
<proteinExistence type="predicted"/>
<name>A0AA40K2G3_9PEZI</name>
<reference evidence="2" key="1">
    <citation type="submission" date="2023-06" db="EMBL/GenBank/DDBJ databases">
        <title>Genome-scale phylogeny and comparative genomics of the fungal order Sordariales.</title>
        <authorList>
            <consortium name="Lawrence Berkeley National Laboratory"/>
            <person name="Hensen N."/>
            <person name="Bonometti L."/>
            <person name="Westerberg I."/>
            <person name="Brannstrom I.O."/>
            <person name="Guillou S."/>
            <person name="Cros-Aarteil S."/>
            <person name="Calhoun S."/>
            <person name="Haridas S."/>
            <person name="Kuo A."/>
            <person name="Mondo S."/>
            <person name="Pangilinan J."/>
            <person name="Riley R."/>
            <person name="LaButti K."/>
            <person name="Andreopoulos B."/>
            <person name="Lipzen A."/>
            <person name="Chen C."/>
            <person name="Yanf M."/>
            <person name="Daum C."/>
            <person name="Ng V."/>
            <person name="Clum A."/>
            <person name="Steindorff A."/>
            <person name="Ohm R."/>
            <person name="Martin F."/>
            <person name="Silar P."/>
            <person name="Natvig D."/>
            <person name="Lalanne C."/>
            <person name="Gautier V."/>
            <person name="Ament-velasquez S.L."/>
            <person name="Kruys A."/>
            <person name="Hutchinson M.I."/>
            <person name="Powell A.J."/>
            <person name="Barry K."/>
            <person name="Miller A.N."/>
            <person name="Grigoriev I.V."/>
            <person name="Debuchy R."/>
            <person name="Gladieux P."/>
            <person name="Thoren M.H."/>
            <person name="Johannesson H."/>
        </authorList>
    </citation>
    <scope>NUCLEOTIDE SEQUENCE</scope>
    <source>
        <strain evidence="2">SMH3187-1</strain>
    </source>
</reference>